<feature type="chain" id="PRO_5030987412" evidence="1">
    <location>
        <begin position="36"/>
        <end position="184"/>
    </location>
</feature>
<protein>
    <submittedName>
        <fullName evidence="2">Uncharacterized protein</fullName>
    </submittedName>
</protein>
<comment type="caution">
    <text evidence="2">The sequence shown here is derived from an EMBL/GenBank/DDBJ whole genome shotgun (WGS) entry which is preliminary data.</text>
</comment>
<evidence type="ECO:0000313" key="3">
    <source>
        <dbReference type="Proteomes" id="UP000538196"/>
    </source>
</evidence>
<name>A0A7W4YKI3_LEIAQ</name>
<accession>A0A7W4YKI3</accession>
<keyword evidence="3" id="KW-1185">Reference proteome</keyword>
<dbReference type="AlphaFoldDB" id="A0A7W4YKI3"/>
<proteinExistence type="predicted"/>
<feature type="signal peptide" evidence="1">
    <location>
        <begin position="1"/>
        <end position="35"/>
    </location>
</feature>
<reference evidence="2 3" key="1">
    <citation type="submission" date="2020-08" db="EMBL/GenBank/DDBJ databases">
        <title>Sequencing the genomes of 1000 actinobacteria strains.</title>
        <authorList>
            <person name="Klenk H.-P."/>
        </authorList>
    </citation>
    <scope>NUCLEOTIDE SEQUENCE [LARGE SCALE GENOMIC DNA]</scope>
    <source>
        <strain evidence="2 3">DSM 20146</strain>
    </source>
</reference>
<evidence type="ECO:0000256" key="1">
    <source>
        <dbReference type="SAM" id="SignalP"/>
    </source>
</evidence>
<dbReference type="Proteomes" id="UP000538196">
    <property type="component" value="Unassembled WGS sequence"/>
</dbReference>
<evidence type="ECO:0000313" key="2">
    <source>
        <dbReference type="EMBL" id="MBB2968015.1"/>
    </source>
</evidence>
<dbReference type="EMBL" id="JACHVP010000003">
    <property type="protein sequence ID" value="MBB2968015.1"/>
    <property type="molecule type" value="Genomic_DNA"/>
</dbReference>
<dbReference type="RefSeq" id="WP_021765454.1">
    <property type="nucleotide sequence ID" value="NZ_JACHVP010000003.1"/>
</dbReference>
<gene>
    <name evidence="2" type="ORF">FHX33_002785</name>
</gene>
<sequence>MVNISITNVRKYAIAFAAGALVVGAVAGASGFALAQSSRATDGVGSQSYLTADAVQQATDKSESTFPEPLPEGVAWPVAAPTAMTAKNVKVDPGVPRATTSFYWLCAWEDAYSKALHNGDQAAAAAALTTAERFRNLPFFKEDYDDPNNLWYTNVIEAARNGDSSGIQADLAQCTYFYESQPTK</sequence>
<keyword evidence="1" id="KW-0732">Signal</keyword>
<organism evidence="2 3">
    <name type="scientific">Leifsonia aquatica</name>
    <name type="common">Corynebacterium aquaticum</name>
    <dbReference type="NCBI Taxonomy" id="144185"/>
    <lineage>
        <taxon>Bacteria</taxon>
        <taxon>Bacillati</taxon>
        <taxon>Actinomycetota</taxon>
        <taxon>Actinomycetes</taxon>
        <taxon>Micrococcales</taxon>
        <taxon>Microbacteriaceae</taxon>
        <taxon>Leifsonia</taxon>
    </lineage>
</organism>